<gene>
    <name evidence="1" type="ORF">MS3_09748</name>
</gene>
<reference evidence="1" key="1">
    <citation type="journal article" date="2012" name="Nat. Genet.">
        <title>Whole-genome sequence of Schistosoma haematobium.</title>
        <authorList>
            <person name="Young N.D."/>
            <person name="Jex A.R."/>
            <person name="Li B."/>
            <person name="Liu S."/>
            <person name="Yang L."/>
            <person name="Xiong Z."/>
            <person name="Li Y."/>
            <person name="Cantacessi C."/>
            <person name="Hall R.S."/>
            <person name="Xu X."/>
            <person name="Chen F."/>
            <person name="Wu X."/>
            <person name="Zerlotini A."/>
            <person name="Oliveira G."/>
            <person name="Hofmann A."/>
            <person name="Zhang G."/>
            <person name="Fang X."/>
            <person name="Kang Y."/>
            <person name="Campbell B.E."/>
            <person name="Loukas A."/>
            <person name="Ranganathan S."/>
            <person name="Rollinson D."/>
            <person name="Rinaldi G."/>
            <person name="Brindley P.J."/>
            <person name="Yang H."/>
            <person name="Wang J."/>
            <person name="Wang J."/>
            <person name="Gasser R.B."/>
        </authorList>
    </citation>
    <scope>NUCLEOTIDE SEQUENCE [LARGE SCALE GENOMIC DNA]</scope>
</reference>
<sequence>MALINSNKPDSDGNLTGSIVQGNDYDWELFPISPPLGDELSRIQSSSNVGCGSSFTPVTYNNLNDVNNGSKTITITESNFSNSNSSSDTTIYSYNHNSVTDQLSTSFLTLESCSHYLNGSSIQPQLIHSTKTDMIETTPNELVPSSSFSRTLSSSSKKVTNHSVSFNNLYDQIDVNTLADDFIDLDIKTIATTSSCSLTTSYHPDFDYVGFPESPIQSLPNSASHKKLQLLNSFISNNGINIQKSNVVSQSPETEIIRQTLNPHFCHMLSSVSEMPTTKIIVGYNNDDGNNNDDSFTNYTDYRCNQNSYNKNNNSKSFHCQSSELIEHLLSSDNESSEDLPGYSFLSSSSASSCIHIPSTCNDDNHNGNNSCHDNHMENNTLSINTIHEIVNNEENANNCHHKYKNRQYQRQDNGLMSLTSCNSIPLPFMLIPTSELASGGSLTCTVVNILVSIIHDYMHISNIILLNKQV</sequence>
<name>A0A095A6J7_SCHHA</name>
<organism evidence="1">
    <name type="scientific">Schistosoma haematobium</name>
    <name type="common">Blood fluke</name>
    <dbReference type="NCBI Taxonomy" id="6185"/>
    <lineage>
        <taxon>Eukaryota</taxon>
        <taxon>Metazoa</taxon>
        <taxon>Spiralia</taxon>
        <taxon>Lophotrochozoa</taxon>
        <taxon>Platyhelminthes</taxon>
        <taxon>Trematoda</taxon>
        <taxon>Digenea</taxon>
        <taxon>Strigeidida</taxon>
        <taxon>Schistosomatoidea</taxon>
        <taxon>Schistosomatidae</taxon>
        <taxon>Schistosoma</taxon>
    </lineage>
</organism>
<dbReference type="AlphaFoldDB" id="A0A095A6J7"/>
<dbReference type="EMBL" id="KL251783">
    <property type="protein sequence ID" value="KGB41244.1"/>
    <property type="molecule type" value="Genomic_DNA"/>
</dbReference>
<dbReference type="STRING" id="6185.A0A095A6J7"/>
<accession>A0A095A6J7</accession>
<evidence type="ECO:0000313" key="1">
    <source>
        <dbReference type="EMBL" id="KGB41244.1"/>
    </source>
</evidence>
<protein>
    <submittedName>
        <fullName evidence="1">Uncharacterized protein</fullName>
    </submittedName>
</protein>
<proteinExistence type="predicted"/>